<evidence type="ECO:0000313" key="2">
    <source>
        <dbReference type="EMBL" id="ARU03672.1"/>
    </source>
</evidence>
<keyword evidence="1" id="KW-0472">Membrane</keyword>
<keyword evidence="1" id="KW-0812">Transmembrane</keyword>
<feature type="transmembrane region" description="Helical" evidence="1">
    <location>
        <begin position="156"/>
        <end position="173"/>
    </location>
</feature>
<accession>A0A1Y0EK59</accession>
<dbReference type="GO" id="GO:0016787">
    <property type="term" value="F:hydrolase activity"/>
    <property type="evidence" value="ECO:0007669"/>
    <property type="project" value="UniProtKB-KW"/>
</dbReference>
<dbReference type="OrthoDB" id="9794683at2"/>
<protein>
    <submittedName>
        <fullName evidence="2">Metal-dependent hydrolase</fullName>
    </submittedName>
</protein>
<proteinExistence type="predicted"/>
<dbReference type="PANTHER" id="PTHR35531">
    <property type="entry name" value="INNER MEMBRANE PROTEIN YBCI-RELATED"/>
    <property type="match status" value="1"/>
</dbReference>
<feature type="transmembrane region" description="Helical" evidence="1">
    <location>
        <begin position="93"/>
        <end position="119"/>
    </location>
</feature>
<dbReference type="RefSeq" id="WP_087276727.1">
    <property type="nucleotide sequence ID" value="NZ_CP021455.1"/>
</dbReference>
<dbReference type="EMBL" id="CP021455">
    <property type="protein sequence ID" value="ARU03672.1"/>
    <property type="molecule type" value="Genomic_DNA"/>
</dbReference>
<evidence type="ECO:0000313" key="3">
    <source>
        <dbReference type="Proteomes" id="UP000196138"/>
    </source>
</evidence>
<feature type="transmembrane region" description="Helical" evidence="1">
    <location>
        <begin position="62"/>
        <end position="81"/>
    </location>
</feature>
<dbReference type="InterPro" id="IPR007404">
    <property type="entry name" value="YdjM-like"/>
</dbReference>
<name>A0A1Y0EK59_9BURK</name>
<organism evidence="2 3">
    <name type="scientific">Comamonas serinivorans</name>
    <dbReference type="NCBI Taxonomy" id="1082851"/>
    <lineage>
        <taxon>Bacteria</taxon>
        <taxon>Pseudomonadati</taxon>
        <taxon>Pseudomonadota</taxon>
        <taxon>Betaproteobacteria</taxon>
        <taxon>Burkholderiales</taxon>
        <taxon>Comamonadaceae</taxon>
        <taxon>Comamonas</taxon>
    </lineage>
</organism>
<dbReference type="KEGG" id="cser:CCO03_02305"/>
<keyword evidence="1" id="KW-1133">Transmembrane helix</keyword>
<dbReference type="Pfam" id="PF04307">
    <property type="entry name" value="YdjM"/>
    <property type="match status" value="1"/>
</dbReference>
<keyword evidence="2" id="KW-0378">Hydrolase</keyword>
<sequence>MPTVFTHLAPPIAAALALGSARVPPRMLLVGMLAAVLPDLDGLAYLTQLSSSLYGSFWGHRGFTHTLGFAVLMGVLGLWLCRLWQGKPWQGFVWLMACTLSHPLLDMMTSGGAGIALFAPLSNAREFLPWRPVRVSPISASQLLSSRGAAVLLSEFQYIWMPLLLIGLSGFALRHTRISK</sequence>
<gene>
    <name evidence="2" type="ORF">CCO03_02305</name>
</gene>
<keyword evidence="3" id="KW-1185">Reference proteome</keyword>
<dbReference type="PANTHER" id="PTHR35531:SF1">
    <property type="entry name" value="INNER MEMBRANE PROTEIN YBCI-RELATED"/>
    <property type="match status" value="1"/>
</dbReference>
<dbReference type="AlphaFoldDB" id="A0A1Y0EK59"/>
<reference evidence="2 3" key="1">
    <citation type="submission" date="2017-05" db="EMBL/GenBank/DDBJ databases">
        <authorList>
            <person name="Song R."/>
            <person name="Chenine A.L."/>
            <person name="Ruprecht R.M."/>
        </authorList>
    </citation>
    <scope>NUCLEOTIDE SEQUENCE [LARGE SCALE GENOMIC DNA]</scope>
    <source>
        <strain evidence="2 3">DSM 26136</strain>
    </source>
</reference>
<dbReference type="Proteomes" id="UP000196138">
    <property type="component" value="Chromosome"/>
</dbReference>
<evidence type="ECO:0000256" key="1">
    <source>
        <dbReference type="SAM" id="Phobius"/>
    </source>
</evidence>